<evidence type="ECO:0000313" key="1">
    <source>
        <dbReference type="EMBL" id="MBC6466216.1"/>
    </source>
</evidence>
<evidence type="ECO:0000313" key="2">
    <source>
        <dbReference type="Proteomes" id="UP000805614"/>
    </source>
</evidence>
<keyword evidence="2" id="KW-1185">Reference proteome</keyword>
<reference evidence="1 2" key="1">
    <citation type="submission" date="2020-06" db="EMBL/GenBank/DDBJ databases">
        <title>Actinomadura xiongansis sp. nov., isolated from soil of Baiyangdian.</title>
        <authorList>
            <person name="Zhang X."/>
        </authorList>
    </citation>
    <scope>NUCLEOTIDE SEQUENCE [LARGE SCALE GENOMIC DNA]</scope>
    <source>
        <strain evidence="1 2">HBUM206468</strain>
    </source>
</reference>
<gene>
    <name evidence="1" type="ORF">HKK74_11995</name>
</gene>
<dbReference type="InterPro" id="IPR046312">
    <property type="entry name" value="DUF6454"/>
</dbReference>
<sequence length="313" mass="33943">MGFVRRALAVGVAGIVLGGVTTAQADQRPREAAVAQAVSKLSRSSQWSLTKRIKLGFPTYHPQGFARAGDRLLLSSVEVIEAPVRYPQPIDGYDRSPGKGRGHVFVLDLSGRLIKDIVVGEGTIYHPGGIDVDGDSLWVPVAEYRPNSASIVYRIDLRTLRVNKVFGVRDHIGGIVPDPASGRLYGVSWGSRTFYTWDRGGRQLGRRPNTSHFVDYQDCAHAGDRAMLCTGITEYATATGAKFELGGIALIDSRSQSLEYEVPVQQWSAAGHVATRNPVHLEAAGDTLRMWAAPDDGEEPNGTEILVYETTVG</sequence>
<dbReference type="Pfam" id="PF20055">
    <property type="entry name" value="DUF6454"/>
    <property type="match status" value="1"/>
</dbReference>
<protein>
    <submittedName>
        <fullName evidence="1">Uncharacterized protein</fullName>
    </submittedName>
</protein>
<accession>A0ABR7LMZ0</accession>
<dbReference type="Gene3D" id="2.130.10.10">
    <property type="entry name" value="YVTN repeat-like/Quinoprotein amine dehydrogenase"/>
    <property type="match status" value="1"/>
</dbReference>
<dbReference type="RefSeq" id="WP_187243224.1">
    <property type="nucleotide sequence ID" value="NZ_BAAAOK010000046.1"/>
</dbReference>
<comment type="caution">
    <text evidence="1">The sequence shown here is derived from an EMBL/GenBank/DDBJ whole genome shotgun (WGS) entry which is preliminary data.</text>
</comment>
<proteinExistence type="predicted"/>
<dbReference type="InterPro" id="IPR015943">
    <property type="entry name" value="WD40/YVTN_repeat-like_dom_sf"/>
</dbReference>
<dbReference type="EMBL" id="JABVEC010000007">
    <property type="protein sequence ID" value="MBC6466216.1"/>
    <property type="molecule type" value="Genomic_DNA"/>
</dbReference>
<dbReference type="Proteomes" id="UP000805614">
    <property type="component" value="Unassembled WGS sequence"/>
</dbReference>
<name>A0ABR7LMZ0_9ACTN</name>
<organism evidence="1 2">
    <name type="scientific">Actinomadura alba</name>
    <dbReference type="NCBI Taxonomy" id="406431"/>
    <lineage>
        <taxon>Bacteria</taxon>
        <taxon>Bacillati</taxon>
        <taxon>Actinomycetota</taxon>
        <taxon>Actinomycetes</taxon>
        <taxon>Streptosporangiales</taxon>
        <taxon>Thermomonosporaceae</taxon>
        <taxon>Actinomadura</taxon>
    </lineage>
</organism>
<dbReference type="SUPFAM" id="SSF63825">
    <property type="entry name" value="YWTD domain"/>
    <property type="match status" value="1"/>
</dbReference>